<gene>
    <name evidence="4" type="ORF">PBRA_007014</name>
    <name evidence="5" type="ORF">PLBR_LOCUS186</name>
</gene>
<dbReference type="InterPro" id="IPR036305">
    <property type="entry name" value="RGS_sf"/>
</dbReference>
<feature type="transmembrane region" description="Helical" evidence="2">
    <location>
        <begin position="6"/>
        <end position="27"/>
    </location>
</feature>
<evidence type="ECO:0000256" key="1">
    <source>
        <dbReference type="SAM" id="MobiDB-lite"/>
    </source>
</evidence>
<feature type="transmembrane region" description="Helical" evidence="2">
    <location>
        <begin position="42"/>
        <end position="63"/>
    </location>
</feature>
<feature type="transmembrane region" description="Helical" evidence="2">
    <location>
        <begin position="69"/>
        <end position="98"/>
    </location>
</feature>
<dbReference type="STRING" id="37360.A0A0G4IUF1"/>
<sequence>MEAQVVATWSVILALNCLWVIPAVHMWNRRHLEPIRSRRPRLLLATAYLTCMFVIWECVVPIFRDRITVAAYGFVTGFFLAACIETFTFFCFSLYVAYRRTLNQIRFGGESSDAKSRQWLLVSNWLLQDRVALMWVTAQSLVLFAIQLAYLSHYPKLWNMSVRAGEEDPIASGSSAFRNIAVFRVMATIVIAIVVSVLLRGVRDAFGTVEMMKKAGLSGVVGLGLFAAFGKILAQITTLDIPSMITVVTINSSLWWILARPVMDTRRVIGATTSHTSRIERNKEAFEKFLTTPEGFTAFKAHLQTEFSVESLLFWAAVRKFRSEFTKENGLSAARSIYNDFLALDAPLQINVSGSSLNHFKGIFEKAGSDQAVNANMFDNASDQMIDLMEANSLARFRNSNQGRLWTKFKEKHVPMQVVLSEAATEELIRHPSSVPPAGISTSTLQPAVVQAKQ</sequence>
<feature type="transmembrane region" description="Helical" evidence="2">
    <location>
        <begin position="131"/>
        <end position="151"/>
    </location>
</feature>
<dbReference type="CDD" id="cd07440">
    <property type="entry name" value="RGS"/>
    <property type="match status" value="1"/>
</dbReference>
<feature type="transmembrane region" description="Helical" evidence="2">
    <location>
        <begin position="214"/>
        <end position="233"/>
    </location>
</feature>
<dbReference type="Proteomes" id="UP000290189">
    <property type="component" value="Unassembled WGS sequence"/>
</dbReference>
<evidence type="ECO:0000313" key="7">
    <source>
        <dbReference type="Proteomes" id="UP000290189"/>
    </source>
</evidence>
<dbReference type="OrthoDB" id="196547at2759"/>
<keyword evidence="6" id="KW-1185">Reference proteome</keyword>
<dbReference type="SUPFAM" id="SSF48097">
    <property type="entry name" value="Regulator of G-protein signaling, RGS"/>
    <property type="match status" value="1"/>
</dbReference>
<evidence type="ECO:0000256" key="2">
    <source>
        <dbReference type="SAM" id="Phobius"/>
    </source>
</evidence>
<keyword evidence="2" id="KW-0472">Membrane</keyword>
<organism evidence="4 6">
    <name type="scientific">Plasmodiophora brassicae</name>
    <name type="common">Clubroot disease agent</name>
    <dbReference type="NCBI Taxonomy" id="37360"/>
    <lineage>
        <taxon>Eukaryota</taxon>
        <taxon>Sar</taxon>
        <taxon>Rhizaria</taxon>
        <taxon>Endomyxa</taxon>
        <taxon>Phytomyxea</taxon>
        <taxon>Plasmodiophorida</taxon>
        <taxon>Plasmodiophoridae</taxon>
        <taxon>Plasmodiophora</taxon>
    </lineage>
</organism>
<dbReference type="AlphaFoldDB" id="A0A0G4IUF1"/>
<evidence type="ECO:0000313" key="6">
    <source>
        <dbReference type="Proteomes" id="UP000039324"/>
    </source>
</evidence>
<dbReference type="Pfam" id="PF00615">
    <property type="entry name" value="RGS"/>
    <property type="match status" value="1"/>
</dbReference>
<dbReference type="SMART" id="SM00315">
    <property type="entry name" value="RGS"/>
    <property type="match status" value="1"/>
</dbReference>
<dbReference type="EMBL" id="OVEO01000001">
    <property type="protein sequence ID" value="SPQ92971.1"/>
    <property type="molecule type" value="Genomic_DNA"/>
</dbReference>
<feature type="transmembrane region" description="Helical" evidence="2">
    <location>
        <begin position="239"/>
        <end position="258"/>
    </location>
</feature>
<feature type="domain" description="RGS" evidence="3">
    <location>
        <begin position="285"/>
        <end position="401"/>
    </location>
</feature>
<evidence type="ECO:0000313" key="5">
    <source>
        <dbReference type="EMBL" id="SPQ92971.1"/>
    </source>
</evidence>
<dbReference type="Gene3D" id="1.10.167.10">
    <property type="entry name" value="Regulator of G-protein Signalling 4, domain 2"/>
    <property type="match status" value="1"/>
</dbReference>
<dbReference type="PANTHER" id="PTHR10845:SF192">
    <property type="entry name" value="DOUBLE HIT, ISOFORM B"/>
    <property type="match status" value="1"/>
</dbReference>
<evidence type="ECO:0000259" key="3">
    <source>
        <dbReference type="PROSITE" id="PS50132"/>
    </source>
</evidence>
<protein>
    <recommendedName>
        <fullName evidence="3">RGS domain-containing protein</fullName>
    </recommendedName>
</protein>
<feature type="transmembrane region" description="Helical" evidence="2">
    <location>
        <begin position="181"/>
        <end position="202"/>
    </location>
</feature>
<proteinExistence type="predicted"/>
<evidence type="ECO:0000313" key="4">
    <source>
        <dbReference type="EMBL" id="CEO98900.1"/>
    </source>
</evidence>
<keyword evidence="2" id="KW-0812">Transmembrane</keyword>
<accession>A0A0G4IUF1</accession>
<dbReference type="InterPro" id="IPR044926">
    <property type="entry name" value="RGS_subdomain_2"/>
</dbReference>
<dbReference type="Proteomes" id="UP000039324">
    <property type="component" value="Unassembled WGS sequence"/>
</dbReference>
<dbReference type="PANTHER" id="PTHR10845">
    <property type="entry name" value="REGULATOR OF G PROTEIN SIGNALING"/>
    <property type="match status" value="1"/>
</dbReference>
<keyword evidence="2" id="KW-1133">Transmembrane helix</keyword>
<dbReference type="EMBL" id="CDSF01000088">
    <property type="protein sequence ID" value="CEO98900.1"/>
    <property type="molecule type" value="Genomic_DNA"/>
</dbReference>
<reference evidence="5 7" key="2">
    <citation type="submission" date="2018-03" db="EMBL/GenBank/DDBJ databases">
        <authorList>
            <person name="Fogelqvist J."/>
        </authorList>
    </citation>
    <scope>NUCLEOTIDE SEQUENCE [LARGE SCALE GENOMIC DNA]</scope>
</reference>
<feature type="region of interest" description="Disordered" evidence="1">
    <location>
        <begin position="433"/>
        <end position="454"/>
    </location>
</feature>
<dbReference type="PROSITE" id="PS50132">
    <property type="entry name" value="RGS"/>
    <property type="match status" value="1"/>
</dbReference>
<dbReference type="PRINTS" id="PR01301">
    <property type="entry name" value="RGSPROTEIN"/>
</dbReference>
<dbReference type="InterPro" id="IPR016137">
    <property type="entry name" value="RGS"/>
</dbReference>
<name>A0A0G4IUF1_PLABS</name>
<reference evidence="4 6" key="1">
    <citation type="submission" date="2015-02" db="EMBL/GenBank/DDBJ databases">
        <authorList>
            <person name="Chooi Y.-H."/>
        </authorList>
    </citation>
    <scope>NUCLEOTIDE SEQUENCE [LARGE SCALE GENOMIC DNA]</scope>
    <source>
        <strain evidence="4">E3</strain>
    </source>
</reference>
<keyword evidence="5" id="KW-0496">Mitochondrion</keyword>
<geneLocation type="mitochondrion" evidence="5"/>